<feature type="region of interest" description="Disordered" evidence="10">
    <location>
        <begin position="38"/>
        <end position="65"/>
    </location>
</feature>
<dbReference type="Pfam" id="PF20644">
    <property type="entry name" value="Rrn7_cyclin_N"/>
    <property type="match status" value="1"/>
</dbReference>
<sequence>MRGEVCGIDGCRSRRYRADESGQFFCQNGHLREGARVRPPEDEDAFTAGGQGRTTRRQKEAAESTRKHFRGRRAFELYLLASQLVLRKQVWSLIKEKGFPEELEMIVHDLWALRLQSLSTSMDTDPFSDTESQTPMYSSQSEDTGAESDATSVVRTRSTPKLVHMLALCYMGAYLLRLPVFFSDFFTWVTEGELLYYRAINAIPHEMRNRMPGSYQQLLDPRTTLNTRKLHKAVVQLFHSHQRDFGFILPPLNFPLHLFRYIKELALPLEVYPAARRLAALAKFDFKYPDKPHRRRAADCPELQLISTVIVAVKLLYPMDGIKRYPTKDDEPSAAIIDWESWDMATKAYEDTFKNPDRLGYSEAMQVKEADVLDMSEEKLDDYLDWYSKSWLAGEEEGVTGDADFRRAIFEMFPVGESGAVPAQKPTRYEIERLKIEKLRAVQTSLKPRRAITEDEELELGRSVPRPGNHYRRYRKESELEGYVKRFYEVAARLAGFPLKTVVDRVFAVEVELIRQVKRTADQEEDLDDGMSGMSIS</sequence>
<reference evidence="14" key="1">
    <citation type="journal article" date="2020" name="Stud. Mycol.">
        <title>101 Dothideomycetes genomes: a test case for predicting lifestyles and emergence of pathogens.</title>
        <authorList>
            <person name="Haridas S."/>
            <person name="Albert R."/>
            <person name="Binder M."/>
            <person name="Bloem J."/>
            <person name="Labutti K."/>
            <person name="Salamov A."/>
            <person name="Andreopoulos B."/>
            <person name="Baker S."/>
            <person name="Barry K."/>
            <person name="Bills G."/>
            <person name="Bluhm B."/>
            <person name="Cannon C."/>
            <person name="Castanera R."/>
            <person name="Culley D."/>
            <person name="Daum C."/>
            <person name="Ezra D."/>
            <person name="Gonzalez J."/>
            <person name="Henrissat B."/>
            <person name="Kuo A."/>
            <person name="Liang C."/>
            <person name="Lipzen A."/>
            <person name="Lutzoni F."/>
            <person name="Magnuson J."/>
            <person name="Mondo S."/>
            <person name="Nolan M."/>
            <person name="Ohm R."/>
            <person name="Pangilinan J."/>
            <person name="Park H.-J."/>
            <person name="Ramirez L."/>
            <person name="Alfaro M."/>
            <person name="Sun H."/>
            <person name="Tritt A."/>
            <person name="Yoshinaga Y."/>
            <person name="Zwiers L.-H."/>
            <person name="Turgeon B."/>
            <person name="Goodwin S."/>
            <person name="Spatafora J."/>
            <person name="Crous P."/>
            <person name="Grigoriev I."/>
        </authorList>
    </citation>
    <scope>NUCLEOTIDE SEQUENCE</scope>
    <source>
        <strain evidence="14">CBS 262.69</strain>
    </source>
</reference>
<evidence type="ECO:0000256" key="4">
    <source>
        <dbReference type="ARBA" id="ARBA00022771"/>
    </source>
</evidence>
<evidence type="ECO:0000256" key="6">
    <source>
        <dbReference type="ARBA" id="ARBA00023015"/>
    </source>
</evidence>
<keyword evidence="9" id="KW-0539">Nucleus</keyword>
<dbReference type="InterPro" id="IPR048540">
    <property type="entry name" value="Rrn7_cyclin_N"/>
</dbReference>
<dbReference type="Pfam" id="PF11781">
    <property type="entry name" value="Zn_ribbon_RRN7"/>
    <property type="match status" value="1"/>
</dbReference>
<dbReference type="PANTHER" id="PTHR31576:SF2">
    <property type="entry name" value="TATA BOX-BINDING PROTEIN-ASSOCIATED FACTOR RNA POLYMERASE I SUBUNIT B"/>
    <property type="match status" value="1"/>
</dbReference>
<dbReference type="InterPro" id="IPR021752">
    <property type="entry name" value="TF_Rrn7_Zf"/>
</dbReference>
<evidence type="ECO:0000256" key="8">
    <source>
        <dbReference type="ARBA" id="ARBA00023163"/>
    </source>
</evidence>
<dbReference type="PANTHER" id="PTHR31576">
    <property type="entry name" value="TATA BOX-BINDING PROTEIN-ASSOCIATED FACTOR RNA POLYMERASE I SUBUNIT B"/>
    <property type="match status" value="1"/>
</dbReference>
<evidence type="ECO:0000256" key="2">
    <source>
        <dbReference type="ARBA" id="ARBA00006899"/>
    </source>
</evidence>
<keyword evidence="6" id="KW-0805">Transcription regulation</keyword>
<dbReference type="Pfam" id="PF20645">
    <property type="entry name" value="Rrn7_cyclin_C"/>
    <property type="match status" value="1"/>
</dbReference>
<feature type="domain" description="Rrn7/TAF1B N-terminal cyclin" evidence="12">
    <location>
        <begin position="83"/>
        <end position="204"/>
    </location>
</feature>
<evidence type="ECO:0000256" key="1">
    <source>
        <dbReference type="ARBA" id="ARBA00004604"/>
    </source>
</evidence>
<evidence type="ECO:0000256" key="3">
    <source>
        <dbReference type="ARBA" id="ARBA00022723"/>
    </source>
</evidence>
<keyword evidence="8" id="KW-0804">Transcription</keyword>
<comment type="subcellular location">
    <subcellularLocation>
        <location evidence="1">Nucleus</location>
        <location evidence="1">Nucleolus</location>
    </subcellularLocation>
</comment>
<evidence type="ECO:0000256" key="10">
    <source>
        <dbReference type="SAM" id="MobiDB-lite"/>
    </source>
</evidence>
<evidence type="ECO:0000256" key="5">
    <source>
        <dbReference type="ARBA" id="ARBA00022833"/>
    </source>
</evidence>
<name>A0A6G1I0Q1_9PEZI</name>
<dbReference type="InterPro" id="IPR033599">
    <property type="entry name" value="TAF1B/Rrn7"/>
</dbReference>
<gene>
    <name evidence="14" type="ORF">EJ06DRAFT_474872</name>
</gene>
<dbReference type="GO" id="GO:0042790">
    <property type="term" value="P:nucleolar large rRNA transcription by RNA polymerase I"/>
    <property type="evidence" value="ECO:0007669"/>
    <property type="project" value="TreeGrafter"/>
</dbReference>
<accession>A0A6G1I0Q1</accession>
<dbReference type="GO" id="GO:0070860">
    <property type="term" value="C:RNA polymerase I core factor complex"/>
    <property type="evidence" value="ECO:0007669"/>
    <property type="project" value="InterPro"/>
</dbReference>
<keyword evidence="15" id="KW-1185">Reference proteome</keyword>
<evidence type="ECO:0000256" key="7">
    <source>
        <dbReference type="ARBA" id="ARBA00023125"/>
    </source>
</evidence>
<dbReference type="GO" id="GO:0001164">
    <property type="term" value="F:RNA polymerase I core promoter sequence-specific DNA binding"/>
    <property type="evidence" value="ECO:0007669"/>
    <property type="project" value="InterPro"/>
</dbReference>
<evidence type="ECO:0000259" key="12">
    <source>
        <dbReference type="Pfam" id="PF20644"/>
    </source>
</evidence>
<keyword evidence="7" id="KW-0238">DNA-binding</keyword>
<proteinExistence type="inferred from homology"/>
<evidence type="ECO:0000259" key="13">
    <source>
        <dbReference type="Pfam" id="PF20645"/>
    </source>
</evidence>
<feature type="region of interest" description="Disordered" evidence="10">
    <location>
        <begin position="123"/>
        <end position="153"/>
    </location>
</feature>
<comment type="similarity">
    <text evidence="2">Belongs to the RRN7/TAF1B family.</text>
</comment>
<evidence type="ECO:0000313" key="14">
    <source>
        <dbReference type="EMBL" id="KAF2401649.1"/>
    </source>
</evidence>
<evidence type="ECO:0000313" key="15">
    <source>
        <dbReference type="Proteomes" id="UP000799640"/>
    </source>
</evidence>
<evidence type="ECO:0000259" key="11">
    <source>
        <dbReference type="Pfam" id="PF11781"/>
    </source>
</evidence>
<dbReference type="EMBL" id="ML996692">
    <property type="protein sequence ID" value="KAF2401649.1"/>
    <property type="molecule type" value="Genomic_DNA"/>
</dbReference>
<dbReference type="InterPro" id="IPR048538">
    <property type="entry name" value="Rrn7_cyclin_C"/>
</dbReference>
<evidence type="ECO:0000256" key="9">
    <source>
        <dbReference type="ARBA" id="ARBA00023242"/>
    </source>
</evidence>
<feature type="domain" description="RRN7-type" evidence="11">
    <location>
        <begin position="2"/>
        <end position="34"/>
    </location>
</feature>
<protein>
    <submittedName>
        <fullName evidence="14">Uncharacterized protein</fullName>
    </submittedName>
</protein>
<dbReference type="GO" id="GO:0008270">
    <property type="term" value="F:zinc ion binding"/>
    <property type="evidence" value="ECO:0007669"/>
    <property type="project" value="UniProtKB-KW"/>
</dbReference>
<keyword evidence="4" id="KW-0863">Zinc-finger</keyword>
<dbReference type="AlphaFoldDB" id="A0A6G1I0Q1"/>
<keyword evidence="3" id="KW-0479">Metal-binding</keyword>
<keyword evidence="5" id="KW-0862">Zinc</keyword>
<dbReference type="OrthoDB" id="428577at2759"/>
<feature type="domain" description="Rrn7/TAF1B C-terminal cyclin" evidence="13">
    <location>
        <begin position="227"/>
        <end position="391"/>
    </location>
</feature>
<dbReference type="Proteomes" id="UP000799640">
    <property type="component" value="Unassembled WGS sequence"/>
</dbReference>
<organism evidence="14 15">
    <name type="scientific">Trichodelitschia bisporula</name>
    <dbReference type="NCBI Taxonomy" id="703511"/>
    <lineage>
        <taxon>Eukaryota</taxon>
        <taxon>Fungi</taxon>
        <taxon>Dikarya</taxon>
        <taxon>Ascomycota</taxon>
        <taxon>Pezizomycotina</taxon>
        <taxon>Dothideomycetes</taxon>
        <taxon>Dothideomycetes incertae sedis</taxon>
        <taxon>Phaeotrichales</taxon>
        <taxon>Phaeotrichaceae</taxon>
        <taxon>Trichodelitschia</taxon>
    </lineage>
</organism>